<dbReference type="PROSITE" id="PS00070">
    <property type="entry name" value="ALDEHYDE_DEHYDR_CYS"/>
    <property type="match status" value="1"/>
</dbReference>
<dbReference type="PROSITE" id="PS00687">
    <property type="entry name" value="ALDEHYDE_DEHYDR_GLU"/>
    <property type="match status" value="1"/>
</dbReference>
<dbReference type="FunFam" id="3.40.605.10:FF:000026">
    <property type="entry name" value="Aldehyde dehydrogenase, putative"/>
    <property type="match status" value="1"/>
</dbReference>
<dbReference type="InterPro" id="IPR010102">
    <property type="entry name" value="Succ_semiAld_DH"/>
</dbReference>
<dbReference type="FunFam" id="3.40.605.10:FF:000005">
    <property type="entry name" value="Succinate-semialdehyde dehydrogenase I"/>
    <property type="match status" value="1"/>
</dbReference>
<evidence type="ECO:0000259" key="5">
    <source>
        <dbReference type="Pfam" id="PF00171"/>
    </source>
</evidence>
<dbReference type="Gene3D" id="3.40.309.10">
    <property type="entry name" value="Aldehyde Dehydrogenase, Chain A, domain 2"/>
    <property type="match status" value="1"/>
</dbReference>
<dbReference type="GO" id="GO:0009450">
    <property type="term" value="P:gamma-aminobutyric acid catabolic process"/>
    <property type="evidence" value="ECO:0007669"/>
    <property type="project" value="InterPro"/>
</dbReference>
<feature type="domain" description="Aldehyde dehydrogenase" evidence="5">
    <location>
        <begin position="19"/>
        <end position="470"/>
    </location>
</feature>
<dbReference type="InterPro" id="IPR016163">
    <property type="entry name" value="Ald_DH_C"/>
</dbReference>
<comment type="similarity">
    <text evidence="1 4">Belongs to the aldehyde dehydrogenase family.</text>
</comment>
<gene>
    <name evidence="6" type="ORF">SAMN03084138_00850</name>
</gene>
<dbReference type="InterPro" id="IPR016160">
    <property type="entry name" value="Ald_DH_CS_CYS"/>
</dbReference>
<dbReference type="RefSeq" id="WP_074925414.1">
    <property type="nucleotide sequence ID" value="NZ_FOWR01000005.1"/>
</dbReference>
<feature type="active site" evidence="3">
    <location>
        <position position="249"/>
    </location>
</feature>
<protein>
    <submittedName>
        <fullName evidence="6">Succinate-semialdehyde dehydrogenase / glutarate-semialdehyde dehydrogenase</fullName>
    </submittedName>
</protein>
<dbReference type="Gene3D" id="3.40.605.10">
    <property type="entry name" value="Aldehyde Dehydrogenase, Chain A, domain 1"/>
    <property type="match status" value="1"/>
</dbReference>
<dbReference type="Pfam" id="PF00171">
    <property type="entry name" value="Aldedh"/>
    <property type="match status" value="1"/>
</dbReference>
<proteinExistence type="inferred from homology"/>
<dbReference type="PANTHER" id="PTHR43353:SF5">
    <property type="entry name" value="SUCCINATE-SEMIALDEHYDE DEHYDROGENASE, MITOCHONDRIAL"/>
    <property type="match status" value="1"/>
</dbReference>
<dbReference type="OrthoDB" id="9812625at2"/>
<evidence type="ECO:0000313" key="6">
    <source>
        <dbReference type="EMBL" id="SFO93207.1"/>
    </source>
</evidence>
<dbReference type="InterPro" id="IPR050740">
    <property type="entry name" value="Aldehyde_DH_Superfamily"/>
</dbReference>
<dbReference type="InterPro" id="IPR016162">
    <property type="entry name" value="Ald_DH_N"/>
</dbReference>
<dbReference type="CDD" id="cd07103">
    <property type="entry name" value="ALDH_F5_SSADH_GabD"/>
    <property type="match status" value="1"/>
</dbReference>
<dbReference type="SUPFAM" id="SSF53720">
    <property type="entry name" value="ALDH-like"/>
    <property type="match status" value="1"/>
</dbReference>
<dbReference type="InterPro" id="IPR029510">
    <property type="entry name" value="Ald_DH_CS_GLU"/>
</dbReference>
<sequence length="475" mass="51540">MKQIKNHTLLSALCDNLDNTIAVTNPADQTLIGHVQAHSREEVEATILRARDAQKAWAKTTAKQRAAILMRWYELLMENQEDLARIMTLEQGKPLAESRGEVAYGASFVQWFAEEGKRAYGETIPTPLADRRIMTIKQPVGVAAAITPWNFPIAMITRKAAPALAAGCSFVAKPAIQTPLSAYAVVELARQAGLPDDLLAVVTSEDAPMIGDVFCNSPHIQKISFTGSTDVGRILMKQSAESVKRVSMELGGNAPFIVFDDADIDLAVKGAITSKFRNAGQTCVCANRFYVHDAVYEEFVHKFSLAVDELTVGNGLDDDVVIGPLIDDNAKLKIKSLLDQALQQGATVSAGGDDLGGQFFEPTVLTHVSHSMDIVQAEIFGPIAPVIRFSDDEELIEMANDTIYGLASYFYSKDINRIFKIAEALDYGMVGVNEGVISTEVAPFGGVKQSGIGREGARQGIDEYLNTKYICLGSM</sequence>
<organism evidence="6 7">
    <name type="scientific">Enterovibrio norvegicus DSM 15893</name>
    <dbReference type="NCBI Taxonomy" id="1121869"/>
    <lineage>
        <taxon>Bacteria</taxon>
        <taxon>Pseudomonadati</taxon>
        <taxon>Pseudomonadota</taxon>
        <taxon>Gammaproteobacteria</taxon>
        <taxon>Vibrionales</taxon>
        <taxon>Vibrionaceae</taxon>
        <taxon>Enterovibrio</taxon>
    </lineage>
</organism>
<evidence type="ECO:0000256" key="2">
    <source>
        <dbReference type="ARBA" id="ARBA00023002"/>
    </source>
</evidence>
<dbReference type="InterPro" id="IPR015590">
    <property type="entry name" value="Aldehyde_DH_dom"/>
</dbReference>
<dbReference type="InterPro" id="IPR016161">
    <property type="entry name" value="Ald_DH/histidinol_DH"/>
</dbReference>
<dbReference type="GeneID" id="35872505"/>
<name>A0A1I5L7H0_9GAMM</name>
<accession>A0A1I5L7H0</accession>
<evidence type="ECO:0000256" key="4">
    <source>
        <dbReference type="RuleBase" id="RU003345"/>
    </source>
</evidence>
<evidence type="ECO:0000256" key="1">
    <source>
        <dbReference type="ARBA" id="ARBA00009986"/>
    </source>
</evidence>
<dbReference type="Proteomes" id="UP000182692">
    <property type="component" value="Unassembled WGS sequence"/>
</dbReference>
<dbReference type="NCBIfam" id="TIGR01780">
    <property type="entry name" value="SSADH"/>
    <property type="match status" value="1"/>
</dbReference>
<evidence type="ECO:0000313" key="7">
    <source>
        <dbReference type="Proteomes" id="UP000182692"/>
    </source>
</evidence>
<dbReference type="PANTHER" id="PTHR43353">
    <property type="entry name" value="SUCCINATE-SEMIALDEHYDE DEHYDROGENASE, MITOCHONDRIAL"/>
    <property type="match status" value="1"/>
</dbReference>
<dbReference type="GO" id="GO:0004777">
    <property type="term" value="F:succinate-semialdehyde dehydrogenase (NAD+) activity"/>
    <property type="evidence" value="ECO:0007669"/>
    <property type="project" value="TreeGrafter"/>
</dbReference>
<dbReference type="EMBL" id="FOWR01000005">
    <property type="protein sequence ID" value="SFO93207.1"/>
    <property type="molecule type" value="Genomic_DNA"/>
</dbReference>
<evidence type="ECO:0000256" key="3">
    <source>
        <dbReference type="PROSITE-ProRule" id="PRU10007"/>
    </source>
</evidence>
<dbReference type="STRING" id="1121869.SAMN03084138_00850"/>
<dbReference type="FunFam" id="3.40.309.10:FF:000004">
    <property type="entry name" value="Succinate-semialdehyde dehydrogenase I"/>
    <property type="match status" value="1"/>
</dbReference>
<reference evidence="6 7" key="1">
    <citation type="submission" date="2016-10" db="EMBL/GenBank/DDBJ databases">
        <authorList>
            <person name="de Groot N.N."/>
        </authorList>
    </citation>
    <scope>NUCLEOTIDE SEQUENCE [LARGE SCALE GENOMIC DNA]</scope>
    <source>
        <strain evidence="6 7">DSM 15893</strain>
    </source>
</reference>
<dbReference type="AlphaFoldDB" id="A0A1I5L7H0"/>
<keyword evidence="2 4" id="KW-0560">Oxidoreductase</keyword>